<gene>
    <name evidence="3" type="primary">lgrE</name>
    <name evidence="3" type="ORF">Lisr_0005</name>
</gene>
<dbReference type="OrthoDB" id="8480037at2"/>
<evidence type="ECO:0000313" key="4">
    <source>
        <dbReference type="Proteomes" id="UP000054761"/>
    </source>
</evidence>
<proteinExistence type="inferred from homology"/>
<feature type="domain" description="Thioesterase" evidence="2">
    <location>
        <begin position="16"/>
        <end position="236"/>
    </location>
</feature>
<dbReference type="SUPFAM" id="SSF53474">
    <property type="entry name" value="alpha/beta-Hydrolases"/>
    <property type="match status" value="1"/>
</dbReference>
<dbReference type="EC" id="1.1.-.-" evidence="3"/>
<dbReference type="PANTHER" id="PTHR11487">
    <property type="entry name" value="THIOESTERASE"/>
    <property type="match status" value="1"/>
</dbReference>
<dbReference type="EMBL" id="LNYH01000001">
    <property type="protein sequence ID" value="KTD35190.1"/>
    <property type="molecule type" value="Genomic_DNA"/>
</dbReference>
<evidence type="ECO:0000313" key="3">
    <source>
        <dbReference type="EMBL" id="KTD35190.1"/>
    </source>
</evidence>
<keyword evidence="3" id="KW-0560">Oxidoreductase</keyword>
<sequence length="246" mass="28582">MVKLLQKPLTNDKINLIFFPFAGGSGEYYHHWLAKLAPNISGQYAQLPGRGRYFEQPAYGELPKLCQHLAAEISLYPNSEIAFFGHSMGALIAFELAKMLQEEYELTTRHLFLSGHRAPSEPYQRALLHKLNEEQLVEQMRHMGGIDNQLGLEDLKPFLPTLYQDFRLCETYQHSEHVKLASSMHILYGEQDEWINKETLEKWQLESHQKIIYHPFPGNHFYLTDRVNEITRLINHTLGDTDVNCK</sequence>
<dbReference type="InterPro" id="IPR029058">
    <property type="entry name" value="AB_hydrolase_fold"/>
</dbReference>
<dbReference type="GO" id="GO:0016491">
    <property type="term" value="F:oxidoreductase activity"/>
    <property type="evidence" value="ECO:0007669"/>
    <property type="project" value="UniProtKB-KW"/>
</dbReference>
<dbReference type="InterPro" id="IPR001031">
    <property type="entry name" value="Thioesterase"/>
</dbReference>
<dbReference type="GO" id="GO:0008610">
    <property type="term" value="P:lipid biosynthetic process"/>
    <property type="evidence" value="ECO:0007669"/>
    <property type="project" value="TreeGrafter"/>
</dbReference>
<name>A0A0W0WST2_9GAMM</name>
<dbReference type="Gene3D" id="3.40.50.1820">
    <property type="entry name" value="alpha/beta hydrolase"/>
    <property type="match status" value="1"/>
</dbReference>
<dbReference type="Proteomes" id="UP000054761">
    <property type="component" value="Unassembled WGS sequence"/>
</dbReference>
<dbReference type="RefSeq" id="WP_058500402.1">
    <property type="nucleotide sequence ID" value="NZ_CAAAJA010000050.1"/>
</dbReference>
<dbReference type="STRING" id="454.Lisr_0005"/>
<comment type="caution">
    <text evidence="3">The sequence shown here is derived from an EMBL/GenBank/DDBJ whole genome shotgun (WGS) entry which is preliminary data.</text>
</comment>
<comment type="similarity">
    <text evidence="1">Belongs to the thioesterase family.</text>
</comment>
<protein>
    <submittedName>
        <fullName evidence="3">Linear gramicidin dehydrogenase LgrE</fullName>
        <ecNumber evidence="3">1.1.-.-</ecNumber>
    </submittedName>
</protein>
<dbReference type="InterPro" id="IPR012223">
    <property type="entry name" value="TEII"/>
</dbReference>
<dbReference type="PANTHER" id="PTHR11487:SF0">
    <property type="entry name" value="S-ACYL FATTY ACID SYNTHASE THIOESTERASE, MEDIUM CHAIN"/>
    <property type="match status" value="1"/>
</dbReference>
<reference evidence="3 4" key="1">
    <citation type="submission" date="2015-11" db="EMBL/GenBank/DDBJ databases">
        <title>Genomic analysis of 38 Legionella species identifies large and diverse effector repertoires.</title>
        <authorList>
            <person name="Burstein D."/>
            <person name="Amaro F."/>
            <person name="Zusman T."/>
            <person name="Lifshitz Z."/>
            <person name="Cohen O."/>
            <person name="Gilbert J.A."/>
            <person name="Pupko T."/>
            <person name="Shuman H.A."/>
            <person name="Segal G."/>
        </authorList>
    </citation>
    <scope>NUCLEOTIDE SEQUENCE [LARGE SCALE GENOMIC DNA]</scope>
    <source>
        <strain evidence="3 4">Bercovier 4</strain>
    </source>
</reference>
<keyword evidence="4" id="KW-1185">Reference proteome</keyword>
<dbReference type="Pfam" id="PF00975">
    <property type="entry name" value="Thioesterase"/>
    <property type="match status" value="1"/>
</dbReference>
<dbReference type="PATRIC" id="fig|454.4.peg.5"/>
<evidence type="ECO:0000259" key="2">
    <source>
        <dbReference type="Pfam" id="PF00975"/>
    </source>
</evidence>
<organism evidence="3 4">
    <name type="scientific">Legionella israelensis</name>
    <dbReference type="NCBI Taxonomy" id="454"/>
    <lineage>
        <taxon>Bacteria</taxon>
        <taxon>Pseudomonadati</taxon>
        <taxon>Pseudomonadota</taxon>
        <taxon>Gammaproteobacteria</taxon>
        <taxon>Legionellales</taxon>
        <taxon>Legionellaceae</taxon>
        <taxon>Legionella</taxon>
    </lineage>
</organism>
<evidence type="ECO:0000256" key="1">
    <source>
        <dbReference type="ARBA" id="ARBA00007169"/>
    </source>
</evidence>
<accession>A0A0W0WST2</accession>
<dbReference type="AlphaFoldDB" id="A0A0W0WST2"/>